<dbReference type="Gene3D" id="2.40.30.170">
    <property type="match status" value="1"/>
</dbReference>
<accession>A0A921TF39</accession>
<feature type="domain" description="p-hydroxybenzoic acid efflux pump subunit AaeA-like beta-barrel" evidence="3">
    <location>
        <begin position="239"/>
        <end position="332"/>
    </location>
</feature>
<dbReference type="Proteomes" id="UP000717981">
    <property type="component" value="Unassembled WGS sequence"/>
</dbReference>
<feature type="domain" description="Multidrug resistance protein MdtA-like barrel-sandwich hybrid" evidence="2">
    <location>
        <begin position="43"/>
        <end position="235"/>
    </location>
</feature>
<dbReference type="EMBL" id="PDWK01000048">
    <property type="protein sequence ID" value="KAF1688482.1"/>
    <property type="molecule type" value="Genomic_DNA"/>
</dbReference>
<evidence type="ECO:0000256" key="1">
    <source>
        <dbReference type="ARBA" id="ARBA00009477"/>
    </source>
</evidence>
<comment type="caution">
    <text evidence="4">The sequence shown here is derived from an EMBL/GenBank/DDBJ whole genome shotgun (WGS) entry which is preliminary data.</text>
</comment>
<reference evidence="4" key="1">
    <citation type="submission" date="2017-10" db="EMBL/GenBank/DDBJ databases">
        <title>Whole genome sequencing of members of genus Pseudoxanthomonas.</title>
        <authorList>
            <person name="Kumar S."/>
            <person name="Bansal K."/>
            <person name="Kaur A."/>
            <person name="Patil P."/>
            <person name="Sharma S."/>
            <person name="Patil P.B."/>
        </authorList>
    </citation>
    <scope>NUCLEOTIDE SEQUENCE</scope>
    <source>
        <strain evidence="4">DSM 22914</strain>
    </source>
</reference>
<organism evidence="4 5">
    <name type="scientific">Pseudoxanthomonas taiwanensis</name>
    <dbReference type="NCBI Taxonomy" id="176598"/>
    <lineage>
        <taxon>Bacteria</taxon>
        <taxon>Pseudomonadati</taxon>
        <taxon>Pseudomonadota</taxon>
        <taxon>Gammaproteobacteria</taxon>
        <taxon>Lysobacterales</taxon>
        <taxon>Lysobacteraceae</taxon>
        <taxon>Pseudoxanthomonas</taxon>
    </lineage>
</organism>
<dbReference type="PANTHER" id="PTHR30386:SF24">
    <property type="entry name" value="MULTIDRUG RESISTANCE EFFLUX PUMP"/>
    <property type="match status" value="1"/>
</dbReference>
<dbReference type="Gene3D" id="1.10.287.470">
    <property type="entry name" value="Helix hairpin bin"/>
    <property type="match status" value="1"/>
</dbReference>
<dbReference type="Pfam" id="PF25963">
    <property type="entry name" value="Beta-barrel_AAEA"/>
    <property type="match status" value="1"/>
</dbReference>
<name>A0A921TF39_9GAMM</name>
<dbReference type="PANTHER" id="PTHR30386">
    <property type="entry name" value="MEMBRANE FUSION SUBUNIT OF EMRAB-TOLC MULTIDRUG EFFLUX PUMP"/>
    <property type="match status" value="1"/>
</dbReference>
<dbReference type="InterPro" id="IPR050739">
    <property type="entry name" value="MFP"/>
</dbReference>
<evidence type="ECO:0000259" key="3">
    <source>
        <dbReference type="Pfam" id="PF25963"/>
    </source>
</evidence>
<sequence>MLGVAALAVAGIGLVLHAWQIPPFRSAVQRTEDAQVQGQLTVVAPQVERYVTRVAVQDFQAVRRGQLLVRIDDRVYRQQLDQALAQLQAARASLAAWEQQRRTAAAASAQAAAQVQARDAQRERAGAAWHRADELAAQRLVSQQDRETALAGDRQARAELAQAQAALLAARENERSVEVGRQVLEAQVAAAEAVELARIRLDDTRVLAPRDGRLGQVAVREGAYVATATQLMALVPEELWVVANFRETQMARIREGLPVRFTVDALDGLVLSGHVERIAPATGAQFSVLPPDNATGNFVKIAQRIPVRIRIDPGQDAALARLAPGMSVVVAVDTAAAPGGAAVAGIR</sequence>
<evidence type="ECO:0000313" key="4">
    <source>
        <dbReference type="EMBL" id="KAF1688482.1"/>
    </source>
</evidence>
<evidence type="ECO:0000259" key="2">
    <source>
        <dbReference type="Pfam" id="PF25917"/>
    </source>
</evidence>
<evidence type="ECO:0000313" key="5">
    <source>
        <dbReference type="Proteomes" id="UP000717981"/>
    </source>
</evidence>
<proteinExistence type="inferred from homology"/>
<dbReference type="AlphaFoldDB" id="A0A921TF39"/>
<comment type="similarity">
    <text evidence="1">Belongs to the membrane fusion protein (MFP) (TC 8.A.1) family.</text>
</comment>
<keyword evidence="5" id="KW-1185">Reference proteome</keyword>
<dbReference type="Gene3D" id="2.40.50.100">
    <property type="match status" value="1"/>
</dbReference>
<dbReference type="OrthoDB" id="9811754at2"/>
<dbReference type="PRINTS" id="PR01490">
    <property type="entry name" value="RTXTOXIND"/>
</dbReference>
<dbReference type="Pfam" id="PF25917">
    <property type="entry name" value="BSH_RND"/>
    <property type="match status" value="1"/>
</dbReference>
<dbReference type="SUPFAM" id="SSF111369">
    <property type="entry name" value="HlyD-like secretion proteins"/>
    <property type="match status" value="2"/>
</dbReference>
<dbReference type="InterPro" id="IPR058634">
    <property type="entry name" value="AaeA-lik-b-barrel"/>
</dbReference>
<gene>
    <name evidence="4" type="ORF">CR938_09940</name>
</gene>
<dbReference type="InterPro" id="IPR058625">
    <property type="entry name" value="MdtA-like_BSH"/>
</dbReference>
<protein>
    <submittedName>
        <fullName evidence="4">Hemolysin secretion protein D</fullName>
    </submittedName>
</protein>